<evidence type="ECO:0000259" key="3">
    <source>
        <dbReference type="PROSITE" id="PS50887"/>
    </source>
</evidence>
<evidence type="ECO:0000313" key="5">
    <source>
        <dbReference type="Proteomes" id="UP000004200"/>
    </source>
</evidence>
<dbReference type="NCBIfam" id="TIGR00254">
    <property type="entry name" value="GGDEF"/>
    <property type="match status" value="1"/>
</dbReference>
<dbReference type="InterPro" id="IPR001633">
    <property type="entry name" value="EAL_dom"/>
</dbReference>
<comment type="caution">
    <text evidence="4">The sequence shown here is derived from an EMBL/GenBank/DDBJ whole genome shotgun (WGS) entry which is preliminary data.</text>
</comment>
<accession>G2E643</accession>
<dbReference type="SMART" id="SM00052">
    <property type="entry name" value="EAL"/>
    <property type="match status" value="1"/>
</dbReference>
<comment type="cofactor">
    <cofactor evidence="1">
        <name>Mg(2+)</name>
        <dbReference type="ChEBI" id="CHEBI:18420"/>
    </cofactor>
</comment>
<dbReference type="Pfam" id="PF00563">
    <property type="entry name" value="EAL"/>
    <property type="match status" value="1"/>
</dbReference>
<dbReference type="PROSITE" id="PS50887">
    <property type="entry name" value="GGDEF"/>
    <property type="match status" value="1"/>
</dbReference>
<dbReference type="eggNOG" id="COG5001">
    <property type="taxonomic scope" value="Bacteria"/>
</dbReference>
<dbReference type="PANTHER" id="PTHR44757:SF2">
    <property type="entry name" value="BIOFILM ARCHITECTURE MAINTENANCE PROTEIN MBAA"/>
    <property type="match status" value="1"/>
</dbReference>
<feature type="domain" description="EAL" evidence="2">
    <location>
        <begin position="396"/>
        <end position="647"/>
    </location>
</feature>
<dbReference type="EMBL" id="AFWT01000037">
    <property type="protein sequence ID" value="EGV28460.1"/>
    <property type="molecule type" value="Genomic_DNA"/>
</dbReference>
<dbReference type="PROSITE" id="PS50883">
    <property type="entry name" value="EAL"/>
    <property type="match status" value="1"/>
</dbReference>
<dbReference type="PANTHER" id="PTHR44757">
    <property type="entry name" value="DIGUANYLATE CYCLASE DGCP"/>
    <property type="match status" value="1"/>
</dbReference>
<evidence type="ECO:0000256" key="1">
    <source>
        <dbReference type="ARBA" id="ARBA00001946"/>
    </source>
</evidence>
<dbReference type="AlphaFoldDB" id="G2E643"/>
<dbReference type="PATRIC" id="fig|765913.3.peg.3823"/>
<dbReference type="FunFam" id="3.30.70.270:FF:000001">
    <property type="entry name" value="Diguanylate cyclase domain protein"/>
    <property type="match status" value="1"/>
</dbReference>
<dbReference type="SMART" id="SM00267">
    <property type="entry name" value="GGDEF"/>
    <property type="match status" value="1"/>
</dbReference>
<proteinExistence type="predicted"/>
<sequence length="647" mass="70396">MDDKTSIIGEAQTLQGWSVDLRAIAESSLELLPDDLRLDDILDREEAQQFQDAFAAATDVASIITYPDGRPFTRPSNFCRLCAELIRKSDIGFANCMRSDALFGSANGEEPIIWQCLSGGLTDAGCRIMLGQRHVGTWLIGQVICGPVDEDEAMRYAETIGVDVTEYKAALDQVTRMSPDRFERIVRALTLIAGRLSNAALKNLILARQVDQLSIAEQRLHQLALNDPLTGLPNRALANDRLSQAIAQARRANARAALLFVDLDQFKQVNDTRGHSAGDALLCEAAERLRACCRAGDTVARLGGDEFMILLPMQSSPETSECIARKVVERLSAPFSVDGHLHHVTASVGIALYPDDGLSGERLLSCADVAMYRVKAEGRNGFLRFSPDMNSRALRHASLEDGLGLALERCELILEYQPIHRFGARAPVGIEALPRWKHPTLGICLPGEFIPLAEETGAIVAIGNWVLEQACLEAMAWPSLADAPFVSVNLSVIHLNDSGFFDALEGILDRTQLPPERLCLEFTEDIMTGSKHGGVDSIERLRAMGVSIAIDHFGAGSAALSQLRHLPINLLKVDSVFIRDLPESPVDQQLVSAIATMGRNLGIQVVGQCVETQAQADCVESCGCECLQGYWKSRPIGATDLGSYLQG</sequence>
<dbReference type="SUPFAM" id="SSF141868">
    <property type="entry name" value="EAL domain-like"/>
    <property type="match status" value="1"/>
</dbReference>
<keyword evidence="5" id="KW-1185">Reference proteome</keyword>
<dbReference type="STRING" id="765913.ThidrDRAFT_3756"/>
<dbReference type="Proteomes" id="UP000004200">
    <property type="component" value="Unassembled WGS sequence"/>
</dbReference>
<dbReference type="InterPro" id="IPR043128">
    <property type="entry name" value="Rev_trsase/Diguanyl_cyclase"/>
</dbReference>
<dbReference type="CDD" id="cd01948">
    <property type="entry name" value="EAL"/>
    <property type="match status" value="1"/>
</dbReference>
<name>G2E643_9GAMM</name>
<organism evidence="4 5">
    <name type="scientific">Thiorhodococcus drewsii AZ1</name>
    <dbReference type="NCBI Taxonomy" id="765913"/>
    <lineage>
        <taxon>Bacteria</taxon>
        <taxon>Pseudomonadati</taxon>
        <taxon>Pseudomonadota</taxon>
        <taxon>Gammaproteobacteria</taxon>
        <taxon>Chromatiales</taxon>
        <taxon>Chromatiaceae</taxon>
        <taxon>Thiorhodococcus</taxon>
    </lineage>
</organism>
<protein>
    <submittedName>
        <fullName evidence="4">Diguanylate cyclase/phosphodiesterase</fullName>
    </submittedName>
</protein>
<dbReference type="OrthoDB" id="9176779at2"/>
<dbReference type="RefSeq" id="WP_007042469.1">
    <property type="nucleotide sequence ID" value="NZ_AFWT01000037.1"/>
</dbReference>
<dbReference type="Pfam" id="PF10114">
    <property type="entry name" value="PocR"/>
    <property type="match status" value="1"/>
</dbReference>
<dbReference type="InterPro" id="IPR052155">
    <property type="entry name" value="Biofilm_reg_signaling"/>
</dbReference>
<feature type="domain" description="GGDEF" evidence="3">
    <location>
        <begin position="254"/>
        <end position="387"/>
    </location>
</feature>
<evidence type="ECO:0000313" key="4">
    <source>
        <dbReference type="EMBL" id="EGV28460.1"/>
    </source>
</evidence>
<dbReference type="Pfam" id="PF00990">
    <property type="entry name" value="GGDEF"/>
    <property type="match status" value="1"/>
</dbReference>
<dbReference type="InterPro" id="IPR018771">
    <property type="entry name" value="PocR_dom"/>
</dbReference>
<dbReference type="InterPro" id="IPR035919">
    <property type="entry name" value="EAL_sf"/>
</dbReference>
<dbReference type="Gene3D" id="3.20.20.450">
    <property type="entry name" value="EAL domain"/>
    <property type="match status" value="1"/>
</dbReference>
<gene>
    <name evidence="4" type="ORF">ThidrDRAFT_3756</name>
</gene>
<reference evidence="4 5" key="1">
    <citation type="submission" date="2011-06" db="EMBL/GenBank/DDBJ databases">
        <title>The draft genome of Thiorhodococcus drewsii AZ1.</title>
        <authorList>
            <consortium name="US DOE Joint Genome Institute (JGI-PGF)"/>
            <person name="Lucas S."/>
            <person name="Han J."/>
            <person name="Lapidus A."/>
            <person name="Cheng J.-F."/>
            <person name="Goodwin L."/>
            <person name="Pitluck S."/>
            <person name="Peters L."/>
            <person name="Land M.L."/>
            <person name="Hauser L."/>
            <person name="Vogl K."/>
            <person name="Liu Z."/>
            <person name="Imhoff J."/>
            <person name="Thiel V."/>
            <person name="Frigaard N.-U."/>
            <person name="Bryant D.A."/>
            <person name="Woyke T.J."/>
        </authorList>
    </citation>
    <scope>NUCLEOTIDE SEQUENCE [LARGE SCALE GENOMIC DNA]</scope>
    <source>
        <strain evidence="4 5">AZ1</strain>
    </source>
</reference>
<dbReference type="Gene3D" id="3.30.70.270">
    <property type="match status" value="1"/>
</dbReference>
<dbReference type="SUPFAM" id="SSF55073">
    <property type="entry name" value="Nucleotide cyclase"/>
    <property type="match status" value="1"/>
</dbReference>
<dbReference type="GO" id="GO:0003824">
    <property type="term" value="F:catalytic activity"/>
    <property type="evidence" value="ECO:0007669"/>
    <property type="project" value="UniProtKB-ARBA"/>
</dbReference>
<dbReference type="InterPro" id="IPR029787">
    <property type="entry name" value="Nucleotide_cyclase"/>
</dbReference>
<dbReference type="InterPro" id="IPR000160">
    <property type="entry name" value="GGDEF_dom"/>
</dbReference>
<evidence type="ECO:0000259" key="2">
    <source>
        <dbReference type="PROSITE" id="PS50883"/>
    </source>
</evidence>
<dbReference type="CDD" id="cd01949">
    <property type="entry name" value="GGDEF"/>
    <property type="match status" value="1"/>
</dbReference>